<dbReference type="EMBL" id="LQOT01000069">
    <property type="protein sequence ID" value="ORV41023.1"/>
    <property type="molecule type" value="Genomic_DNA"/>
</dbReference>
<gene>
    <name evidence="3" type="ORF">AWC02_16440</name>
</gene>
<feature type="compositionally biased region" description="Acidic residues" evidence="1">
    <location>
        <begin position="1"/>
        <end position="10"/>
    </location>
</feature>
<keyword evidence="4" id="KW-1185">Reference proteome</keyword>
<name>A0A1X1T8W5_9MYCO</name>
<feature type="compositionally biased region" description="Basic and acidic residues" evidence="1">
    <location>
        <begin position="28"/>
        <end position="55"/>
    </location>
</feature>
<dbReference type="AlphaFoldDB" id="A0A1X1T8W5"/>
<accession>A0A1X1T8W5</accession>
<feature type="region of interest" description="Disordered" evidence="1">
    <location>
        <begin position="1"/>
        <end position="66"/>
    </location>
</feature>
<protein>
    <recommendedName>
        <fullName evidence="5">Alanine and proline rich membrane protein</fullName>
    </recommendedName>
</protein>
<organism evidence="3 4">
    <name type="scientific">Mycolicibacter engbaekii</name>
    <dbReference type="NCBI Taxonomy" id="188915"/>
    <lineage>
        <taxon>Bacteria</taxon>
        <taxon>Bacillati</taxon>
        <taxon>Actinomycetota</taxon>
        <taxon>Actinomycetes</taxon>
        <taxon>Mycobacteriales</taxon>
        <taxon>Mycobacteriaceae</taxon>
        <taxon>Mycolicibacter</taxon>
    </lineage>
</organism>
<evidence type="ECO:0000256" key="2">
    <source>
        <dbReference type="SAM" id="Phobius"/>
    </source>
</evidence>
<keyword evidence="2" id="KW-1133">Transmembrane helix</keyword>
<feature type="transmembrane region" description="Helical" evidence="2">
    <location>
        <begin position="70"/>
        <end position="92"/>
    </location>
</feature>
<proteinExistence type="predicted"/>
<evidence type="ECO:0008006" key="5">
    <source>
        <dbReference type="Google" id="ProtNLM"/>
    </source>
</evidence>
<comment type="caution">
    <text evidence="3">The sequence shown here is derived from an EMBL/GenBank/DDBJ whole genome shotgun (WGS) entry which is preliminary data.</text>
</comment>
<sequence length="221" mass="23089">MADQTEPESTESEKPDEPVEQSPPAKSEAAEKKSETAEKKSETAVKKSETAEKRRSAPLPAPVQPSRGPLLIAAAVGLAAGLIGGAAVAAVWHPSSGGDSAKFSDQQANDAKKDVCSAVVLSRQAVANNMHMKNPEPENPVAQLAVAANARLSLTASAAYLRGRLEANPATPEDVADQAQKMAGGLERLNLSYLVGQPNAEREQLGHDLDSHITALGKLCQ</sequence>
<dbReference type="RefSeq" id="WP_085129801.1">
    <property type="nucleotide sequence ID" value="NZ_LQOT01000069.1"/>
</dbReference>
<evidence type="ECO:0000256" key="1">
    <source>
        <dbReference type="SAM" id="MobiDB-lite"/>
    </source>
</evidence>
<evidence type="ECO:0000313" key="4">
    <source>
        <dbReference type="Proteomes" id="UP000193465"/>
    </source>
</evidence>
<keyword evidence="2" id="KW-0472">Membrane</keyword>
<dbReference type="Proteomes" id="UP000193465">
    <property type="component" value="Unassembled WGS sequence"/>
</dbReference>
<evidence type="ECO:0000313" key="3">
    <source>
        <dbReference type="EMBL" id="ORV41023.1"/>
    </source>
</evidence>
<reference evidence="3 4" key="1">
    <citation type="submission" date="2016-01" db="EMBL/GenBank/DDBJ databases">
        <title>The new phylogeny of the genus Mycobacterium.</title>
        <authorList>
            <person name="Tarcisio F."/>
            <person name="Conor M."/>
            <person name="Antonella G."/>
            <person name="Elisabetta G."/>
            <person name="Giulia F.S."/>
            <person name="Sara T."/>
            <person name="Anna F."/>
            <person name="Clotilde B."/>
            <person name="Roberto B."/>
            <person name="Veronica D.S."/>
            <person name="Fabio R."/>
            <person name="Monica P."/>
            <person name="Olivier J."/>
            <person name="Enrico T."/>
            <person name="Nicola S."/>
        </authorList>
    </citation>
    <scope>NUCLEOTIDE SEQUENCE [LARGE SCALE GENOMIC DNA]</scope>
    <source>
        <strain evidence="3 4">ATCC 27353</strain>
    </source>
</reference>
<keyword evidence="2" id="KW-0812">Transmembrane</keyword>